<dbReference type="PANTHER" id="PTHR43335">
    <property type="entry name" value="ABC TRANSPORTER, ATP-BINDING PROTEIN"/>
    <property type="match status" value="1"/>
</dbReference>
<dbReference type="GO" id="GO:0005524">
    <property type="term" value="F:ATP binding"/>
    <property type="evidence" value="ECO:0007669"/>
    <property type="project" value="UniProtKB-KW"/>
</dbReference>
<proteinExistence type="inferred from homology"/>
<keyword evidence="3" id="KW-0547">Nucleotide-binding</keyword>
<dbReference type="SMART" id="SM00382">
    <property type="entry name" value="AAA"/>
    <property type="match status" value="1"/>
</dbReference>
<evidence type="ECO:0000259" key="5">
    <source>
        <dbReference type="PROSITE" id="PS50893"/>
    </source>
</evidence>
<evidence type="ECO:0000256" key="1">
    <source>
        <dbReference type="ARBA" id="ARBA00005417"/>
    </source>
</evidence>
<dbReference type="PROSITE" id="PS00211">
    <property type="entry name" value="ABC_TRANSPORTER_1"/>
    <property type="match status" value="1"/>
</dbReference>
<dbReference type="Gene3D" id="3.40.50.300">
    <property type="entry name" value="P-loop containing nucleotide triphosphate hydrolases"/>
    <property type="match status" value="1"/>
</dbReference>
<keyword evidence="2" id="KW-0813">Transport</keyword>
<evidence type="ECO:0000256" key="2">
    <source>
        <dbReference type="ARBA" id="ARBA00022448"/>
    </source>
</evidence>
<accession>A0A0D1XQZ8</accession>
<dbReference type="PROSITE" id="PS50893">
    <property type="entry name" value="ABC_TRANSPORTER_2"/>
    <property type="match status" value="1"/>
</dbReference>
<gene>
    <name evidence="6" type="ORF">AF333_20725</name>
</gene>
<dbReference type="STRING" id="47500.AF333_20725"/>
<sequence>MVIRIENLSKSFGKTRVLQQLSLNVNEGVFGILGNNGAGKTTLLKILATVLSFEQGTVTVFGIDVKKEAHEIRKRLGYLPQDFNFFPNMSLDFAMHYFADLKGMPKGKQRQSEIDDWLDQVNLLPHRKKLIKQLSGGMKQRLGIAQALLGNPKLLIVDEPTVGLDPDERIRFRHLLGKFSQGRIILLSTHIVSDIASTCHNIAIIRAGRTFFQGPVDELLKLADGKVWEIELPLDQIERLSEQVKIVTIIRRIGSVHARFLSNEPVVGFEAARLCAPTLEDAYLYVNGQGEIK</sequence>
<dbReference type="InterPro" id="IPR003439">
    <property type="entry name" value="ABC_transporter-like_ATP-bd"/>
</dbReference>
<evidence type="ECO:0000313" key="6">
    <source>
        <dbReference type="EMBL" id="KON97528.1"/>
    </source>
</evidence>
<dbReference type="PATRIC" id="fig|47500.8.peg.6000"/>
<keyword evidence="7" id="KW-1185">Reference proteome</keyword>
<comment type="caution">
    <text evidence="6">The sequence shown here is derived from an EMBL/GenBank/DDBJ whole genome shotgun (WGS) entry which is preliminary data.</text>
</comment>
<dbReference type="CDD" id="cd03264">
    <property type="entry name" value="ABC_drug_resistance_like"/>
    <property type="match status" value="1"/>
</dbReference>
<dbReference type="InterPro" id="IPR017871">
    <property type="entry name" value="ABC_transporter-like_CS"/>
</dbReference>
<dbReference type="SUPFAM" id="SSF52540">
    <property type="entry name" value="P-loop containing nucleoside triphosphate hydrolases"/>
    <property type="match status" value="1"/>
</dbReference>
<protein>
    <recommendedName>
        <fullName evidence="5">ABC transporter domain-containing protein</fullName>
    </recommendedName>
</protein>
<evidence type="ECO:0000313" key="7">
    <source>
        <dbReference type="Proteomes" id="UP000037269"/>
    </source>
</evidence>
<evidence type="ECO:0000256" key="4">
    <source>
        <dbReference type="ARBA" id="ARBA00022840"/>
    </source>
</evidence>
<evidence type="ECO:0000256" key="3">
    <source>
        <dbReference type="ARBA" id="ARBA00022741"/>
    </source>
</evidence>
<organism evidence="6 7">
    <name type="scientific">Aneurinibacillus migulanus</name>
    <name type="common">Bacillus migulanus</name>
    <dbReference type="NCBI Taxonomy" id="47500"/>
    <lineage>
        <taxon>Bacteria</taxon>
        <taxon>Bacillati</taxon>
        <taxon>Bacillota</taxon>
        <taxon>Bacilli</taxon>
        <taxon>Bacillales</taxon>
        <taxon>Paenibacillaceae</taxon>
        <taxon>Aneurinibacillus group</taxon>
        <taxon>Aneurinibacillus</taxon>
    </lineage>
</organism>
<dbReference type="Pfam" id="PF00005">
    <property type="entry name" value="ABC_tran"/>
    <property type="match status" value="1"/>
</dbReference>
<dbReference type="GO" id="GO:0016887">
    <property type="term" value="F:ATP hydrolysis activity"/>
    <property type="evidence" value="ECO:0007669"/>
    <property type="project" value="InterPro"/>
</dbReference>
<dbReference type="InterPro" id="IPR027417">
    <property type="entry name" value="P-loop_NTPase"/>
</dbReference>
<dbReference type="EMBL" id="LGUG01000004">
    <property type="protein sequence ID" value="KON97528.1"/>
    <property type="molecule type" value="Genomic_DNA"/>
</dbReference>
<dbReference type="AlphaFoldDB" id="A0A0D1XQZ8"/>
<name>A0A0D1XQZ8_ANEMI</name>
<dbReference type="InterPro" id="IPR003593">
    <property type="entry name" value="AAA+_ATPase"/>
</dbReference>
<keyword evidence="4" id="KW-0067">ATP-binding</keyword>
<comment type="similarity">
    <text evidence="1">Belongs to the ABC transporter superfamily.</text>
</comment>
<dbReference type="PANTHER" id="PTHR43335:SF2">
    <property type="entry name" value="ABC TRANSPORTER, ATP-BINDING PROTEIN"/>
    <property type="match status" value="1"/>
</dbReference>
<reference evidence="6 7" key="1">
    <citation type="submission" date="2015-07" db="EMBL/GenBank/DDBJ databases">
        <title>Fjat-14205 dsm 2895.</title>
        <authorList>
            <person name="Liu B."/>
            <person name="Wang J."/>
            <person name="Zhu Y."/>
            <person name="Liu G."/>
            <person name="Chen Q."/>
            <person name="Chen Z."/>
            <person name="Lan J."/>
            <person name="Che J."/>
            <person name="Ge C."/>
            <person name="Shi H."/>
            <person name="Pan Z."/>
            <person name="Liu X."/>
        </authorList>
    </citation>
    <scope>NUCLEOTIDE SEQUENCE [LARGE SCALE GENOMIC DNA]</scope>
    <source>
        <strain evidence="6 7">DSM 2895</strain>
    </source>
</reference>
<dbReference type="Proteomes" id="UP000037269">
    <property type="component" value="Unassembled WGS sequence"/>
</dbReference>
<feature type="domain" description="ABC transporter" evidence="5">
    <location>
        <begin position="3"/>
        <end position="232"/>
    </location>
</feature>